<evidence type="ECO:0000313" key="5">
    <source>
        <dbReference type="Proteomes" id="UP000185511"/>
    </source>
</evidence>
<dbReference type="InterPro" id="IPR002397">
    <property type="entry name" value="Cyt_P450_B"/>
</dbReference>
<reference evidence="5" key="1">
    <citation type="submission" date="2016-06" db="EMBL/GenBank/DDBJ databases">
        <title>Complete genome sequence of Actinoalloteichus fjordicus DSM 46855 (=ADI127-17), type strain of the new species Actinoalloteichus fjordicus.</title>
        <authorList>
            <person name="Ruckert C."/>
            <person name="Nouioui I."/>
            <person name="Willmese J."/>
            <person name="van Wezel G."/>
            <person name="Klenk H.-P."/>
            <person name="Kalinowski J."/>
            <person name="Zotchev S.B."/>
        </authorList>
    </citation>
    <scope>NUCLEOTIDE SEQUENCE [LARGE SCALE GENOMIC DNA]</scope>
    <source>
        <strain evidence="5">ADI127-7</strain>
    </source>
</reference>
<keyword evidence="2" id="KW-0408">Iron</keyword>
<organism evidence="4 5">
    <name type="scientific">Actinoalloteichus fjordicus</name>
    <dbReference type="NCBI Taxonomy" id="1612552"/>
    <lineage>
        <taxon>Bacteria</taxon>
        <taxon>Bacillati</taxon>
        <taxon>Actinomycetota</taxon>
        <taxon>Actinomycetes</taxon>
        <taxon>Pseudonocardiales</taxon>
        <taxon>Pseudonocardiaceae</taxon>
        <taxon>Actinoalloteichus</taxon>
    </lineage>
</organism>
<dbReference type="PANTHER" id="PTHR46696">
    <property type="entry name" value="P450, PUTATIVE (EUROFUNG)-RELATED"/>
    <property type="match status" value="1"/>
</dbReference>
<dbReference type="SUPFAM" id="SSF48264">
    <property type="entry name" value="Cytochrome P450"/>
    <property type="match status" value="2"/>
</dbReference>
<dbReference type="PANTHER" id="PTHR46696:SF6">
    <property type="entry name" value="P450, PUTATIVE (EUROFUNG)-RELATED"/>
    <property type="match status" value="1"/>
</dbReference>
<protein>
    <submittedName>
        <fullName evidence="4">Cytochrome P450</fullName>
    </submittedName>
</protein>
<feature type="compositionally biased region" description="Low complexity" evidence="3">
    <location>
        <begin position="378"/>
        <end position="392"/>
    </location>
</feature>
<comment type="similarity">
    <text evidence="1 2">Belongs to the cytochrome P450 family.</text>
</comment>
<dbReference type="Proteomes" id="UP000185511">
    <property type="component" value="Chromosome"/>
</dbReference>
<dbReference type="GO" id="GO:0020037">
    <property type="term" value="F:heme binding"/>
    <property type="evidence" value="ECO:0007669"/>
    <property type="project" value="InterPro"/>
</dbReference>
<dbReference type="AlphaFoldDB" id="A0AAC9PRB6"/>
<dbReference type="PRINTS" id="PR00359">
    <property type="entry name" value="BP450"/>
</dbReference>
<dbReference type="GO" id="GO:0016705">
    <property type="term" value="F:oxidoreductase activity, acting on paired donors, with incorporation or reduction of molecular oxygen"/>
    <property type="evidence" value="ECO:0007669"/>
    <property type="project" value="InterPro"/>
</dbReference>
<dbReference type="Pfam" id="PF00067">
    <property type="entry name" value="p450"/>
    <property type="match status" value="2"/>
</dbReference>
<feature type="region of interest" description="Disordered" evidence="3">
    <location>
        <begin position="341"/>
        <end position="410"/>
    </location>
</feature>
<dbReference type="KEGG" id="acad:UA74_09155"/>
<accession>A0AAC9PRB6</accession>
<dbReference type="Gene3D" id="1.10.630.10">
    <property type="entry name" value="Cytochrome P450"/>
    <property type="match status" value="1"/>
</dbReference>
<proteinExistence type="inferred from homology"/>
<name>A0AAC9PRB6_9PSEU</name>
<dbReference type="PROSITE" id="PS00086">
    <property type="entry name" value="CYTOCHROME_P450"/>
    <property type="match status" value="1"/>
</dbReference>
<dbReference type="InterPro" id="IPR001128">
    <property type="entry name" value="Cyt_P450"/>
</dbReference>
<evidence type="ECO:0000256" key="1">
    <source>
        <dbReference type="ARBA" id="ARBA00010617"/>
    </source>
</evidence>
<evidence type="ECO:0000313" key="4">
    <source>
        <dbReference type="EMBL" id="APU13895.1"/>
    </source>
</evidence>
<dbReference type="InterPro" id="IPR017972">
    <property type="entry name" value="Cyt_P450_CS"/>
</dbReference>
<dbReference type="EMBL" id="CP016076">
    <property type="protein sequence ID" value="APU13895.1"/>
    <property type="molecule type" value="Genomic_DNA"/>
</dbReference>
<keyword evidence="2" id="KW-0349">Heme</keyword>
<evidence type="ECO:0000256" key="3">
    <source>
        <dbReference type="SAM" id="MobiDB-lite"/>
    </source>
</evidence>
<gene>
    <name evidence="4" type="ORF">UA74_09155</name>
</gene>
<evidence type="ECO:0000256" key="2">
    <source>
        <dbReference type="RuleBase" id="RU000461"/>
    </source>
</evidence>
<feature type="compositionally biased region" description="Low complexity" evidence="3">
    <location>
        <begin position="341"/>
        <end position="366"/>
    </location>
</feature>
<dbReference type="GO" id="GO:0005506">
    <property type="term" value="F:iron ion binding"/>
    <property type="evidence" value="ECO:0007669"/>
    <property type="project" value="InterPro"/>
</dbReference>
<sequence length="475" mass="50472">MLWGADGAAPPPDPAAGADLFTELWDSPTVGAATSSVRYSQETGLWLVRRASDIRRILSDVETFRPDNALDAFTPLSIPALRTLARAGFSLPPTLANNGTDTHAGLRGVVAAFVTPRRVAAAVPMIRRLVRSWLADYAPALQSGAVVDLGSPLARDLPARVLLHLLRVDEVDLPVLKEWSSASLELFWGLPGERRQRDLAVLAGDFYRWLRSRLAAADPDGPDLFAALRRHRLPDGAPLSAAEAVGVCYFLFIAGQETTTQLLAGLLHRVLGEPERWREIAAGAPGAAESCVEEFLRLTPPVPTWRRVTAAETVVDGVTVPAGARLLLLLGAAGRDDVSAGPGVGCPVPSGVGPSDLDSSDLDGSGRVPRPAGDPEGAEAARPDAALGAGAEQETADPGVFRPGRPNPRRHLAFGHGPHFCLGAGLARAEAAVVLETVAAALPRLRRVEEHPPQLRLLSFRAPRRVLVTEEPPMR</sequence>
<keyword evidence="2" id="KW-0503">Monooxygenase</keyword>
<keyword evidence="5" id="KW-1185">Reference proteome</keyword>
<dbReference type="InterPro" id="IPR036396">
    <property type="entry name" value="Cyt_P450_sf"/>
</dbReference>
<keyword evidence="2" id="KW-0560">Oxidoreductase</keyword>
<dbReference type="GO" id="GO:0004497">
    <property type="term" value="F:monooxygenase activity"/>
    <property type="evidence" value="ECO:0007669"/>
    <property type="project" value="UniProtKB-KW"/>
</dbReference>
<keyword evidence="2" id="KW-0479">Metal-binding</keyword>